<sequence length="97" mass="10419">MTGRRRPVIDGMRSSSHLGLHVGADWSVTCHVYPNRSPILAVRLGLTSFSLSPAGNAVTSDHIDFAYALIAAVNDYLMECERIRFDTGESSAGPLAA</sequence>
<dbReference type="RefSeq" id="WP_101835743.1">
    <property type="nucleotide sequence ID" value="NZ_FZMO01000545.1"/>
</dbReference>
<organism evidence="1 2">
    <name type="scientific">Frankia canadensis</name>
    <dbReference type="NCBI Taxonomy" id="1836972"/>
    <lineage>
        <taxon>Bacteria</taxon>
        <taxon>Bacillati</taxon>
        <taxon>Actinomycetota</taxon>
        <taxon>Actinomycetes</taxon>
        <taxon>Frankiales</taxon>
        <taxon>Frankiaceae</taxon>
        <taxon>Frankia</taxon>
    </lineage>
</organism>
<evidence type="ECO:0000313" key="1">
    <source>
        <dbReference type="EMBL" id="SNQ51652.1"/>
    </source>
</evidence>
<proteinExistence type="predicted"/>
<dbReference type="EMBL" id="FZMO01000545">
    <property type="protein sequence ID" value="SNQ51652.1"/>
    <property type="molecule type" value="Genomic_DNA"/>
</dbReference>
<dbReference type="AlphaFoldDB" id="A0A2I2L146"/>
<keyword evidence="2" id="KW-1185">Reference proteome</keyword>
<accession>A0A2I2L146</accession>
<name>A0A2I2L146_9ACTN</name>
<protein>
    <submittedName>
        <fullName evidence="1">Uncharacterized protein</fullName>
    </submittedName>
</protein>
<dbReference type="Proteomes" id="UP000234331">
    <property type="component" value="Unassembled WGS sequence"/>
</dbReference>
<reference evidence="1 2" key="1">
    <citation type="submission" date="2017-06" db="EMBL/GenBank/DDBJ databases">
        <authorList>
            <person name="Kim H.J."/>
            <person name="Triplett B.A."/>
        </authorList>
    </citation>
    <scope>NUCLEOTIDE SEQUENCE [LARGE SCALE GENOMIC DNA]</scope>
    <source>
        <strain evidence="1">FRACA_ARgP5</strain>
    </source>
</reference>
<dbReference type="OrthoDB" id="3213997at2"/>
<gene>
    <name evidence="1" type="ORF">FRACA_780009</name>
</gene>
<evidence type="ECO:0000313" key="2">
    <source>
        <dbReference type="Proteomes" id="UP000234331"/>
    </source>
</evidence>